<dbReference type="Gene3D" id="3.60.15.10">
    <property type="entry name" value="Ribonuclease Z/Hydroxyacylglutathione hydrolase-like"/>
    <property type="match status" value="1"/>
</dbReference>
<comment type="similarity">
    <text evidence="1">Belongs to the metallo-beta-lactamase superfamily.</text>
</comment>
<name>A0A378RIP1_MYROD</name>
<dbReference type="InterPro" id="IPR001279">
    <property type="entry name" value="Metallo-B-lactamas"/>
</dbReference>
<dbReference type="PANTHER" id="PTHR42978">
    <property type="entry name" value="QUORUM-QUENCHING LACTONASE YTNP-RELATED-RELATED"/>
    <property type="match status" value="1"/>
</dbReference>
<keyword evidence="7" id="KW-1185">Reference proteome</keyword>
<dbReference type="InterPro" id="IPR036866">
    <property type="entry name" value="RibonucZ/Hydroxyglut_hydro"/>
</dbReference>
<gene>
    <name evidence="6" type="primary">ytnP_1</name>
    <name evidence="6" type="ORF">NCTC11179_00361</name>
</gene>
<dbReference type="SUPFAM" id="SSF56281">
    <property type="entry name" value="Metallo-hydrolase/oxidoreductase"/>
    <property type="match status" value="1"/>
</dbReference>
<dbReference type="GO" id="GO:0046872">
    <property type="term" value="F:metal ion binding"/>
    <property type="evidence" value="ECO:0007669"/>
    <property type="project" value="UniProtKB-KW"/>
</dbReference>
<feature type="domain" description="Metallo-beta-lactamase" evidence="5">
    <location>
        <begin position="80"/>
        <end position="290"/>
    </location>
</feature>
<evidence type="ECO:0000259" key="5">
    <source>
        <dbReference type="SMART" id="SM00849"/>
    </source>
</evidence>
<dbReference type="AlphaFoldDB" id="A0A378RIP1"/>
<keyword evidence="4" id="KW-0862">Zinc</keyword>
<dbReference type="InterPro" id="IPR051013">
    <property type="entry name" value="MBL_superfamily_lactonases"/>
</dbReference>
<evidence type="ECO:0000313" key="6">
    <source>
        <dbReference type="EMBL" id="STZ26834.1"/>
    </source>
</evidence>
<evidence type="ECO:0000313" key="7">
    <source>
        <dbReference type="Proteomes" id="UP000255024"/>
    </source>
</evidence>
<keyword evidence="2" id="KW-0479">Metal-binding</keyword>
<proteinExistence type="inferred from homology"/>
<evidence type="ECO:0000256" key="2">
    <source>
        <dbReference type="ARBA" id="ARBA00022723"/>
    </source>
</evidence>
<dbReference type="SMART" id="SM00849">
    <property type="entry name" value="Lactamase_B"/>
    <property type="match status" value="1"/>
</dbReference>
<dbReference type="RefSeq" id="WP_115089898.1">
    <property type="nucleotide sequence ID" value="NZ_CP068107.1"/>
</dbReference>
<evidence type="ECO:0000256" key="1">
    <source>
        <dbReference type="ARBA" id="ARBA00007749"/>
    </source>
</evidence>
<sequence length="320" mass="35717">MKKSRSKFMTFIPLLLWLLVSQNLVGQPSFYTIQLGEYKVTALSDGSVDIDVDALFDAQEGVKASELTTKAFLQNPVEVSINSYLIQSSTHTILVDAGAGDLFGAAAGKLVQSLHAYGLQPEDITDILITHIHVDHAGGLARDNKRVFPNAIIHINEVEFTYWLATMNSDEARNTLSAEQKKIVEGVQHAVSLYTDSNQIVTFKNQAGSLLPDIKVLPTIGHTPGHTVYLLDSKEEQLYFWGDLVHVVSVQFELPFMTNHFDEDQDLAKKVRNSFYQSMAEKQSLIAGAHQSFPGFGRVRQLHHNYEWIAVPYSIKGRTK</sequence>
<protein>
    <submittedName>
        <fullName evidence="6">Ribonuclease Z</fullName>
    </submittedName>
</protein>
<dbReference type="CDD" id="cd07720">
    <property type="entry name" value="OPHC2-like_MBL-fold"/>
    <property type="match status" value="1"/>
</dbReference>
<dbReference type="Proteomes" id="UP000255024">
    <property type="component" value="Unassembled WGS sequence"/>
</dbReference>
<accession>A0A378RIP1</accession>
<keyword evidence="3" id="KW-0378">Hydrolase</keyword>
<evidence type="ECO:0000256" key="3">
    <source>
        <dbReference type="ARBA" id="ARBA00022801"/>
    </source>
</evidence>
<dbReference type="Pfam" id="PF00753">
    <property type="entry name" value="Lactamase_B"/>
    <property type="match status" value="1"/>
</dbReference>
<evidence type="ECO:0000256" key="4">
    <source>
        <dbReference type="ARBA" id="ARBA00022833"/>
    </source>
</evidence>
<organism evidence="6 7">
    <name type="scientific">Myroides odoratus</name>
    <name type="common">Flavobacterium odoratum</name>
    <dbReference type="NCBI Taxonomy" id="256"/>
    <lineage>
        <taxon>Bacteria</taxon>
        <taxon>Pseudomonadati</taxon>
        <taxon>Bacteroidota</taxon>
        <taxon>Flavobacteriia</taxon>
        <taxon>Flavobacteriales</taxon>
        <taxon>Flavobacteriaceae</taxon>
        <taxon>Myroides</taxon>
    </lineage>
</organism>
<dbReference type="GO" id="GO:0016787">
    <property type="term" value="F:hydrolase activity"/>
    <property type="evidence" value="ECO:0007669"/>
    <property type="project" value="UniProtKB-KW"/>
</dbReference>
<dbReference type="PANTHER" id="PTHR42978:SF6">
    <property type="entry name" value="QUORUM-QUENCHING LACTONASE YTNP-RELATED"/>
    <property type="match status" value="1"/>
</dbReference>
<dbReference type="EMBL" id="UGQL01000001">
    <property type="protein sequence ID" value="STZ26834.1"/>
    <property type="molecule type" value="Genomic_DNA"/>
</dbReference>
<reference evidence="6 7" key="1">
    <citation type="submission" date="2018-06" db="EMBL/GenBank/DDBJ databases">
        <authorList>
            <consortium name="Pathogen Informatics"/>
            <person name="Doyle S."/>
        </authorList>
    </citation>
    <scope>NUCLEOTIDE SEQUENCE [LARGE SCALE GENOMIC DNA]</scope>
    <source>
        <strain evidence="6 7">NCTC11179</strain>
    </source>
</reference>